<gene>
    <name evidence="2" type="ORF">METZ01_LOCUS312956</name>
</gene>
<keyword evidence="1" id="KW-0175">Coiled coil</keyword>
<name>A0A382NK91_9ZZZZ</name>
<feature type="non-terminal residue" evidence="2">
    <location>
        <position position="1"/>
    </location>
</feature>
<evidence type="ECO:0000256" key="1">
    <source>
        <dbReference type="SAM" id="Coils"/>
    </source>
</evidence>
<dbReference type="AlphaFoldDB" id="A0A382NK91"/>
<feature type="coiled-coil region" evidence="1">
    <location>
        <begin position="46"/>
        <end position="101"/>
    </location>
</feature>
<sequence>ARIMAGLVTSEIEIEVRADPRDGMSDADRSARYEAAMSVFEILGLLGQARDASERLESQLEDVETLLESSSEVTEDLENLVEELKGNLDGANEDLSRLNRISRLLSSIEGSATVPTADQLYQIEEGMDDLIEVIMTMNELIAEGMPNLNSELDQLGIRPDPGSLIEIPTVIP</sequence>
<protein>
    <submittedName>
        <fullName evidence="2">Uncharacterized protein</fullName>
    </submittedName>
</protein>
<evidence type="ECO:0000313" key="2">
    <source>
        <dbReference type="EMBL" id="SVC60102.1"/>
    </source>
</evidence>
<organism evidence="2">
    <name type="scientific">marine metagenome</name>
    <dbReference type="NCBI Taxonomy" id="408172"/>
    <lineage>
        <taxon>unclassified sequences</taxon>
        <taxon>metagenomes</taxon>
        <taxon>ecological metagenomes</taxon>
    </lineage>
</organism>
<reference evidence="2" key="1">
    <citation type="submission" date="2018-05" db="EMBL/GenBank/DDBJ databases">
        <authorList>
            <person name="Lanie J.A."/>
            <person name="Ng W.-L."/>
            <person name="Kazmierczak K.M."/>
            <person name="Andrzejewski T.M."/>
            <person name="Davidsen T.M."/>
            <person name="Wayne K.J."/>
            <person name="Tettelin H."/>
            <person name="Glass J.I."/>
            <person name="Rusch D."/>
            <person name="Podicherti R."/>
            <person name="Tsui H.-C.T."/>
            <person name="Winkler M.E."/>
        </authorList>
    </citation>
    <scope>NUCLEOTIDE SEQUENCE</scope>
</reference>
<dbReference type="EMBL" id="UINC01100212">
    <property type="protein sequence ID" value="SVC60102.1"/>
    <property type="molecule type" value="Genomic_DNA"/>
</dbReference>
<accession>A0A382NK91</accession>
<proteinExistence type="predicted"/>